<dbReference type="AlphaFoldDB" id="A0A6M4GZ31"/>
<evidence type="ECO:0000313" key="8">
    <source>
        <dbReference type="EMBL" id="QJR12158.1"/>
    </source>
</evidence>
<gene>
    <name evidence="8" type="ORF">DSM104443_03243</name>
</gene>
<sequence>MLRKLLDVFGFLRFVLRRWTEDRCPQIAASLTYTTLLALVPVFAIGVAMLSSLPFFEQIMVRLKVFLLLNLVPELAGKIIVEYMEPFARNAARVTGISFGALFVMGVGMMWAVDRSLNTIWRVRRNRPWPISILAYVALLAIGPILVGISVTVTTYLLTLSAGVTDVPKDFRPYLLKVAPIAVSSFAFFLAYQIVPHRRVPWTHALAGGFVAALLFEAMKEIFAYYVAKVPTYSLVYGTFATIPLFLIWVYFSWLVILFGAEITVSIGYLHGALWKRVSSPGARFRDVVELGRLLVHAKGQAVEFQDLQKAAAIPSDQLEDALHHLVDAGVVKQEGKHGFLLARRPEEISLGDLYRAVIAPGARLEPEEWVGYEGEIGDVIDQFQALLNRPLAALRDSMPPEDAASGR</sequence>
<dbReference type="Proteomes" id="UP000501534">
    <property type="component" value="Chromosome"/>
</dbReference>
<dbReference type="InterPro" id="IPR000944">
    <property type="entry name" value="Tscrpt_reg_Rrf2"/>
</dbReference>
<dbReference type="EMBL" id="CP053069">
    <property type="protein sequence ID" value="QJR12158.1"/>
    <property type="molecule type" value="Genomic_DNA"/>
</dbReference>
<feature type="transmembrane region" description="Helical" evidence="7">
    <location>
        <begin position="178"/>
        <end position="195"/>
    </location>
</feature>
<evidence type="ECO:0000256" key="7">
    <source>
        <dbReference type="HAMAP-Rule" id="MF_00672"/>
    </source>
</evidence>
<dbReference type="SUPFAM" id="SSF46785">
    <property type="entry name" value="Winged helix' DNA-binding domain"/>
    <property type="match status" value="1"/>
</dbReference>
<evidence type="ECO:0000256" key="2">
    <source>
        <dbReference type="ARBA" id="ARBA00022475"/>
    </source>
</evidence>
<dbReference type="KEGG" id="uru:DSM104443_03243"/>
<accession>A0A6M4GZ31</accession>
<keyword evidence="4 7" id="KW-0812">Transmembrane</keyword>
<dbReference type="PANTHER" id="PTHR30213:SF0">
    <property type="entry name" value="UPF0761 MEMBRANE PROTEIN YIHY"/>
    <property type="match status" value="1"/>
</dbReference>
<dbReference type="GO" id="GO:0005886">
    <property type="term" value="C:plasma membrane"/>
    <property type="evidence" value="ECO:0007669"/>
    <property type="project" value="UniProtKB-SubCell"/>
</dbReference>
<dbReference type="HAMAP" id="MF_00672">
    <property type="entry name" value="UPF0761"/>
    <property type="match status" value="1"/>
</dbReference>
<dbReference type="InterPro" id="IPR023679">
    <property type="entry name" value="UPF0761_bac"/>
</dbReference>
<evidence type="ECO:0000256" key="6">
    <source>
        <dbReference type="ARBA" id="ARBA00023136"/>
    </source>
</evidence>
<protein>
    <recommendedName>
        <fullName evidence="7">UPF0761 membrane protein DSM104443_03243</fullName>
    </recommendedName>
</protein>
<evidence type="ECO:0000313" key="9">
    <source>
        <dbReference type="Proteomes" id="UP000501534"/>
    </source>
</evidence>
<keyword evidence="9" id="KW-1185">Reference proteome</keyword>
<organism evidence="8 9">
    <name type="scientific">Usitatibacter rugosus</name>
    <dbReference type="NCBI Taxonomy" id="2732067"/>
    <lineage>
        <taxon>Bacteria</taxon>
        <taxon>Pseudomonadati</taxon>
        <taxon>Pseudomonadota</taxon>
        <taxon>Betaproteobacteria</taxon>
        <taxon>Nitrosomonadales</taxon>
        <taxon>Usitatibacteraceae</taxon>
        <taxon>Usitatibacter</taxon>
    </lineage>
</organism>
<dbReference type="Gene3D" id="1.10.10.10">
    <property type="entry name" value="Winged helix-like DNA-binding domain superfamily/Winged helix DNA-binding domain"/>
    <property type="match status" value="1"/>
</dbReference>
<dbReference type="RefSeq" id="WP_171094106.1">
    <property type="nucleotide sequence ID" value="NZ_CP053069.1"/>
</dbReference>
<dbReference type="NCBIfam" id="TIGR00765">
    <property type="entry name" value="yihY_not_rbn"/>
    <property type="match status" value="1"/>
</dbReference>
<dbReference type="PANTHER" id="PTHR30213">
    <property type="entry name" value="INNER MEMBRANE PROTEIN YHJD"/>
    <property type="match status" value="1"/>
</dbReference>
<feature type="transmembrane region" description="Helical" evidence="7">
    <location>
        <begin position="207"/>
        <end position="228"/>
    </location>
</feature>
<evidence type="ECO:0000256" key="4">
    <source>
        <dbReference type="ARBA" id="ARBA00022692"/>
    </source>
</evidence>
<name>A0A6M4GZ31_9PROT</name>
<keyword evidence="3" id="KW-0997">Cell inner membrane</keyword>
<dbReference type="Pfam" id="PF02082">
    <property type="entry name" value="Rrf2"/>
    <property type="match status" value="1"/>
</dbReference>
<feature type="transmembrane region" description="Helical" evidence="7">
    <location>
        <begin position="63"/>
        <end position="81"/>
    </location>
</feature>
<evidence type="ECO:0000256" key="3">
    <source>
        <dbReference type="ARBA" id="ARBA00022519"/>
    </source>
</evidence>
<keyword evidence="2 7" id="KW-1003">Cell membrane</keyword>
<evidence type="ECO:0000256" key="1">
    <source>
        <dbReference type="ARBA" id="ARBA00004651"/>
    </source>
</evidence>
<keyword evidence="6 7" id="KW-0472">Membrane</keyword>
<dbReference type="InterPro" id="IPR036388">
    <property type="entry name" value="WH-like_DNA-bd_sf"/>
</dbReference>
<feature type="transmembrane region" description="Helical" evidence="7">
    <location>
        <begin position="36"/>
        <end position="56"/>
    </location>
</feature>
<feature type="transmembrane region" description="Helical" evidence="7">
    <location>
        <begin position="93"/>
        <end position="113"/>
    </location>
</feature>
<comment type="similarity">
    <text evidence="7">Belongs to the UPF0761 family.</text>
</comment>
<proteinExistence type="inferred from homology"/>
<reference evidence="8 9" key="1">
    <citation type="submission" date="2020-04" db="EMBL/GenBank/DDBJ databases">
        <title>Usitatibacter rugosus gen. nov., sp. nov. and Usitatibacter palustris sp. nov., novel members of Usitatibacteraceae fam. nov. within the order Nitrosomonadales isolated from soil.</title>
        <authorList>
            <person name="Huber K.J."/>
            <person name="Neumann-Schaal M."/>
            <person name="Geppert A."/>
            <person name="Luckner M."/>
            <person name="Wanner G."/>
            <person name="Overmann J."/>
        </authorList>
    </citation>
    <scope>NUCLEOTIDE SEQUENCE [LARGE SCALE GENOMIC DNA]</scope>
    <source>
        <strain evidence="8 9">0125_3</strain>
    </source>
</reference>
<dbReference type="Pfam" id="PF03631">
    <property type="entry name" value="Virul_fac_BrkB"/>
    <property type="match status" value="1"/>
</dbReference>
<evidence type="ECO:0000256" key="5">
    <source>
        <dbReference type="ARBA" id="ARBA00022989"/>
    </source>
</evidence>
<keyword evidence="5 7" id="KW-1133">Transmembrane helix</keyword>
<feature type="transmembrane region" description="Helical" evidence="7">
    <location>
        <begin position="133"/>
        <end position="158"/>
    </location>
</feature>
<comment type="subcellular location">
    <subcellularLocation>
        <location evidence="1 7">Cell membrane</location>
        <topology evidence="1 7">Multi-pass membrane protein</topology>
    </subcellularLocation>
</comment>
<dbReference type="InterPro" id="IPR017039">
    <property type="entry name" value="Virul_fac_BrkB"/>
</dbReference>
<dbReference type="InterPro" id="IPR036390">
    <property type="entry name" value="WH_DNA-bd_sf"/>
</dbReference>